<dbReference type="AlphaFoldDB" id="A0A668AZ50"/>
<dbReference type="PANTHER" id="PTHR31635:SF196">
    <property type="entry name" value="REVERSE TRANSCRIPTASE DOMAIN-CONTAINING PROTEIN-RELATED"/>
    <property type="match status" value="1"/>
</dbReference>
<dbReference type="PANTHER" id="PTHR31635">
    <property type="entry name" value="REVERSE TRANSCRIPTASE DOMAIN-CONTAINING PROTEIN-RELATED"/>
    <property type="match status" value="1"/>
</dbReference>
<organism evidence="2 3">
    <name type="scientific">Myripristis murdjan</name>
    <name type="common">pinecone soldierfish</name>
    <dbReference type="NCBI Taxonomy" id="586833"/>
    <lineage>
        <taxon>Eukaryota</taxon>
        <taxon>Metazoa</taxon>
        <taxon>Chordata</taxon>
        <taxon>Craniata</taxon>
        <taxon>Vertebrata</taxon>
        <taxon>Euteleostomi</taxon>
        <taxon>Actinopterygii</taxon>
        <taxon>Neopterygii</taxon>
        <taxon>Teleostei</taxon>
        <taxon>Neoteleostei</taxon>
        <taxon>Acanthomorphata</taxon>
        <taxon>Holocentriformes</taxon>
        <taxon>Holocentridae</taxon>
        <taxon>Myripristis</taxon>
    </lineage>
</organism>
<reference evidence="2" key="3">
    <citation type="submission" date="2025-09" db="UniProtKB">
        <authorList>
            <consortium name="Ensembl"/>
        </authorList>
    </citation>
    <scope>IDENTIFICATION</scope>
</reference>
<evidence type="ECO:0000259" key="1">
    <source>
        <dbReference type="Pfam" id="PF00078"/>
    </source>
</evidence>
<accession>A0A668AZ50</accession>
<evidence type="ECO:0000313" key="3">
    <source>
        <dbReference type="Proteomes" id="UP000472263"/>
    </source>
</evidence>
<dbReference type="Pfam" id="PF00078">
    <property type="entry name" value="RVT_1"/>
    <property type="match status" value="1"/>
</dbReference>
<evidence type="ECO:0000313" key="2">
    <source>
        <dbReference type="Ensembl" id="ENSMMDP00005054271.1"/>
    </source>
</evidence>
<sequence length="250" mass="29076">MQWIRALYYKPLARVKTNGIMSEPFELTRSTRQGCPVSPIIFVLALEPLACSIRANQQISGIKMYDYDFKINLFADDILLTLSNPEISVKHLFKLINEFGNLSGYKVNWNKSEATPLNCMTFPVHLDATQIVWKKEGTLPLSLWGRAEIIKMNVFPRLSFMTASIPLKFPESWFKEIKKLFIMFLWGDKKPRISLSKLVRHRNKGGLGIPDIYTYYLAFNGKYPLLWAYYEHHEDTTQSEEQPDICRPMQ</sequence>
<dbReference type="Proteomes" id="UP000472263">
    <property type="component" value="Chromosome 8"/>
</dbReference>
<protein>
    <recommendedName>
        <fullName evidence="1">Reverse transcriptase domain-containing protein</fullName>
    </recommendedName>
</protein>
<dbReference type="GeneTree" id="ENSGT00940000163630"/>
<reference evidence="2" key="2">
    <citation type="submission" date="2025-08" db="UniProtKB">
        <authorList>
            <consortium name="Ensembl"/>
        </authorList>
    </citation>
    <scope>IDENTIFICATION</scope>
</reference>
<feature type="domain" description="Reverse transcriptase" evidence="1">
    <location>
        <begin position="3"/>
        <end position="115"/>
    </location>
</feature>
<dbReference type="SUPFAM" id="SSF56672">
    <property type="entry name" value="DNA/RNA polymerases"/>
    <property type="match status" value="1"/>
</dbReference>
<dbReference type="InterPro" id="IPR000477">
    <property type="entry name" value="RT_dom"/>
</dbReference>
<dbReference type="Ensembl" id="ENSMMDT00005055319.1">
    <property type="protein sequence ID" value="ENSMMDP00005054271.1"/>
    <property type="gene ID" value="ENSMMDG00005024364.1"/>
</dbReference>
<name>A0A668AZ50_9TELE</name>
<proteinExistence type="predicted"/>
<dbReference type="InterPro" id="IPR043502">
    <property type="entry name" value="DNA/RNA_pol_sf"/>
</dbReference>
<dbReference type="InParanoid" id="A0A668AZ50"/>
<reference evidence="2" key="1">
    <citation type="submission" date="2019-06" db="EMBL/GenBank/DDBJ databases">
        <authorList>
            <consortium name="Wellcome Sanger Institute Data Sharing"/>
        </authorList>
    </citation>
    <scope>NUCLEOTIDE SEQUENCE [LARGE SCALE GENOMIC DNA]</scope>
</reference>
<keyword evidence="3" id="KW-1185">Reference proteome</keyword>